<dbReference type="Proteomes" id="UP000184391">
    <property type="component" value="Unassembled WGS sequence"/>
</dbReference>
<dbReference type="EMBL" id="FRDF01000004">
    <property type="protein sequence ID" value="SHN53012.1"/>
    <property type="molecule type" value="Genomic_DNA"/>
</dbReference>
<dbReference type="PANTHER" id="PTHR33490:SF6">
    <property type="entry name" value="SLL1049 PROTEIN"/>
    <property type="match status" value="1"/>
</dbReference>
<evidence type="ECO:0000259" key="1">
    <source>
        <dbReference type="SMART" id="SM00460"/>
    </source>
</evidence>
<sequence>MSRMRLAIRHTTHYSFGKPVMHALQRLRLTPKETQGQRIIEWQMHLENAHAELAYDDQHFNHVTLIGVEPGAREVIVTCEGIVETEDNAGVIGRHSGHLPLWSFLRQTPLTRPGPKMRALLREVQGPVEEAPLDFLHALSALIRERVAYETGRTHSATTGEEAVSHGFGVCQDHAHIFIGAARATGIPARYVSGYLMMDDRIDQEATHAWAEAHVDGLGWVGFDVSNGICPDPRYVRVATGSDYRDAAPVTGISFGGTEEVLRVDVAVSAHTPGPGQSQQQDQTTQ</sequence>
<dbReference type="InterPro" id="IPR002931">
    <property type="entry name" value="Transglutaminase-like"/>
</dbReference>
<dbReference type="InterPro" id="IPR038765">
    <property type="entry name" value="Papain-like_cys_pep_sf"/>
</dbReference>
<dbReference type="Pfam" id="PF01841">
    <property type="entry name" value="Transglut_core"/>
    <property type="match status" value="1"/>
</dbReference>
<keyword evidence="2" id="KW-0378">Hydrolase</keyword>
<organism evidence="2 3">
    <name type="scientific">Erythrobacter sanguineus</name>
    <dbReference type="NCBI Taxonomy" id="198312"/>
    <lineage>
        <taxon>Bacteria</taxon>
        <taxon>Pseudomonadati</taxon>
        <taxon>Pseudomonadota</taxon>
        <taxon>Alphaproteobacteria</taxon>
        <taxon>Sphingomonadales</taxon>
        <taxon>Erythrobacteraceae</taxon>
        <taxon>Erythrobacter/Porphyrobacter group</taxon>
        <taxon>Erythrobacter</taxon>
    </lineage>
</organism>
<evidence type="ECO:0000313" key="2">
    <source>
        <dbReference type="EMBL" id="SHN53012.1"/>
    </source>
</evidence>
<keyword evidence="3" id="KW-1185">Reference proteome</keyword>
<dbReference type="Pfam" id="PF08379">
    <property type="entry name" value="Bact_transglu_N"/>
    <property type="match status" value="1"/>
</dbReference>
<keyword evidence="2" id="KW-0645">Protease</keyword>
<protein>
    <submittedName>
        <fullName evidence="2">Transglutaminase-like enzyme, putative cysteine protease</fullName>
    </submittedName>
</protein>
<dbReference type="InterPro" id="IPR013589">
    <property type="entry name" value="Bac_transglu_N"/>
</dbReference>
<proteinExistence type="predicted"/>
<accession>A0A1M7S3Z4</accession>
<evidence type="ECO:0000313" key="3">
    <source>
        <dbReference type="Proteomes" id="UP000184391"/>
    </source>
</evidence>
<gene>
    <name evidence="2" type="ORF">SAMN02745193_00914</name>
</gene>
<dbReference type="STRING" id="198312.SAMN02745193_00914"/>
<dbReference type="PANTHER" id="PTHR33490">
    <property type="entry name" value="BLR5614 PROTEIN-RELATED"/>
    <property type="match status" value="1"/>
</dbReference>
<dbReference type="SUPFAM" id="SSF54001">
    <property type="entry name" value="Cysteine proteinases"/>
    <property type="match status" value="1"/>
</dbReference>
<dbReference type="Gene3D" id="3.10.620.30">
    <property type="match status" value="1"/>
</dbReference>
<name>A0A1M7S3Z4_9SPHN</name>
<dbReference type="GO" id="GO:0006508">
    <property type="term" value="P:proteolysis"/>
    <property type="evidence" value="ECO:0007669"/>
    <property type="project" value="UniProtKB-KW"/>
</dbReference>
<dbReference type="AlphaFoldDB" id="A0A1M7S3Z4"/>
<dbReference type="GO" id="GO:0008233">
    <property type="term" value="F:peptidase activity"/>
    <property type="evidence" value="ECO:0007669"/>
    <property type="project" value="UniProtKB-KW"/>
</dbReference>
<reference evidence="3" key="1">
    <citation type="submission" date="2016-12" db="EMBL/GenBank/DDBJ databases">
        <authorList>
            <person name="Varghese N."/>
            <person name="Submissions S."/>
        </authorList>
    </citation>
    <scope>NUCLEOTIDE SEQUENCE [LARGE SCALE GENOMIC DNA]</scope>
    <source>
        <strain evidence="3">DSM 11032</strain>
    </source>
</reference>
<dbReference type="SMART" id="SM00460">
    <property type="entry name" value="TGc"/>
    <property type="match status" value="1"/>
</dbReference>
<feature type="domain" description="Transglutaminase-like" evidence="1">
    <location>
        <begin position="163"/>
        <end position="227"/>
    </location>
</feature>